<keyword evidence="6 11" id="KW-0418">Kinase</keyword>
<dbReference type="Pfam" id="PF00512">
    <property type="entry name" value="HisKA"/>
    <property type="match status" value="1"/>
</dbReference>
<dbReference type="CDD" id="cd00075">
    <property type="entry name" value="HATPase"/>
    <property type="match status" value="1"/>
</dbReference>
<evidence type="ECO:0000256" key="2">
    <source>
        <dbReference type="ARBA" id="ARBA00012438"/>
    </source>
</evidence>
<dbReference type="Proteomes" id="UP000002754">
    <property type="component" value="Unassembled WGS sequence"/>
</dbReference>
<feature type="region of interest" description="Disordered" evidence="9">
    <location>
        <begin position="1"/>
        <end position="31"/>
    </location>
</feature>
<dbReference type="STRING" id="1218173.BALCAV_0219425"/>
<reference evidence="12 14" key="2">
    <citation type="submission" date="2014-01" db="EMBL/GenBank/DDBJ databases">
        <title>Draft genome sequencing of Bacillus alcalophilus CGMCC 1.3604.</title>
        <authorList>
            <person name="Yang J."/>
            <person name="Diao L."/>
            <person name="Yang S."/>
        </authorList>
    </citation>
    <scope>NUCLEOTIDE SEQUENCE [LARGE SCALE GENOMIC DNA]</scope>
    <source>
        <strain evidence="12 14">CGMCC 1.3604</strain>
    </source>
</reference>
<dbReference type="Proteomes" id="UP000297014">
    <property type="component" value="Unassembled WGS sequence"/>
</dbReference>
<dbReference type="InterPro" id="IPR003594">
    <property type="entry name" value="HATPase_dom"/>
</dbReference>
<protein>
    <recommendedName>
        <fullName evidence="2">histidine kinase</fullName>
        <ecNumber evidence="2">2.7.13.3</ecNumber>
    </recommendedName>
</protein>
<reference evidence="11 13" key="1">
    <citation type="journal article" date="2014" name="Genome Announc.">
        <title>Draft Genome Sequence of Bacillus alcalophilus AV1934, a Classic Alkaliphile Isolated from Human Feces in 1934.</title>
        <authorList>
            <person name="Attie O."/>
            <person name="Jayaprakash A."/>
            <person name="Shah H."/>
            <person name="Paulsen I.T."/>
            <person name="Morino M."/>
            <person name="Takahashi Y."/>
            <person name="Narumi I."/>
            <person name="Sachidanandam R."/>
            <person name="Satoh K."/>
            <person name="Ito M."/>
            <person name="Krulwich T.A."/>
        </authorList>
    </citation>
    <scope>NUCLEOTIDE SEQUENCE [LARGE SCALE GENOMIC DNA]</scope>
    <source>
        <strain evidence="11 13">AV1934</strain>
    </source>
</reference>
<keyword evidence="7" id="KW-0067">ATP-binding</keyword>
<dbReference type="SMART" id="SM00388">
    <property type="entry name" value="HisKA"/>
    <property type="match status" value="1"/>
</dbReference>
<dbReference type="CDD" id="cd00082">
    <property type="entry name" value="HisKA"/>
    <property type="match status" value="1"/>
</dbReference>
<dbReference type="AlphaFoldDB" id="A0A094WIY8"/>
<dbReference type="SMART" id="SM00387">
    <property type="entry name" value="HATPase_c"/>
    <property type="match status" value="1"/>
</dbReference>
<dbReference type="GO" id="GO:0005524">
    <property type="term" value="F:ATP binding"/>
    <property type="evidence" value="ECO:0007669"/>
    <property type="project" value="UniProtKB-KW"/>
</dbReference>
<name>A0A094WIY8_ALKAL</name>
<proteinExistence type="predicted"/>
<dbReference type="PANTHER" id="PTHR43065:SF10">
    <property type="entry name" value="PEROXIDE STRESS-ACTIVATED HISTIDINE KINASE MAK3"/>
    <property type="match status" value="1"/>
</dbReference>
<dbReference type="EMBL" id="ALPT02000093">
    <property type="protein sequence ID" value="KGA95918.1"/>
    <property type="molecule type" value="Genomic_DNA"/>
</dbReference>
<dbReference type="PRINTS" id="PR00344">
    <property type="entry name" value="BCTRLSENSOR"/>
</dbReference>
<sequence length="374" mass="43386">MENQHMYSQVAPKGSNRAVDEPTSEKYPYPPHEIWEMDKTDNLLYIEEIGVPFIKVDTQYHIKKWNQMFLDVVDVTKSELIYERLDHLADQSFVMERIFDLMNQSLRTGKVELTTFEDKESLIHLRALPLSEANAIYILLEDRSLQKQFENLLTFHHQMEAVSHIAAGVAHELRNPLSVIKGFFQLAQLTNEYQKYYDTILAELNRMNVIIEDFLSVSRRKMERKLQSPMHIMKSLVEIMKAECLLHNVEFSMHLKETSQFINVNESIIKQIMLNLLRNSIEAFGKSNNNRTFEIRTLIENGHYIIFVKDNGKGMPKEVLQQLGKPFFTTKETGTGIGIPLCKKMIEHHGGSFKIESTFNVGTTVILTIPLIEH</sequence>
<accession>A0A094WIY8</accession>
<evidence type="ECO:0000256" key="3">
    <source>
        <dbReference type="ARBA" id="ARBA00022553"/>
    </source>
</evidence>
<dbReference type="PROSITE" id="PS50109">
    <property type="entry name" value="HIS_KIN"/>
    <property type="match status" value="1"/>
</dbReference>
<dbReference type="EMBL" id="JALP01000203">
    <property type="protein sequence ID" value="THG89693.1"/>
    <property type="molecule type" value="Genomic_DNA"/>
</dbReference>
<dbReference type="eggNOG" id="COG4191">
    <property type="taxonomic scope" value="Bacteria"/>
</dbReference>
<dbReference type="InterPro" id="IPR036097">
    <property type="entry name" value="HisK_dim/P_sf"/>
</dbReference>
<dbReference type="InterPro" id="IPR005467">
    <property type="entry name" value="His_kinase_dom"/>
</dbReference>
<evidence type="ECO:0000256" key="7">
    <source>
        <dbReference type="ARBA" id="ARBA00022840"/>
    </source>
</evidence>
<gene>
    <name evidence="12" type="ORF">AJ85_15700</name>
    <name evidence="11" type="ORF">BALCAV_0219425</name>
</gene>
<keyword evidence="13" id="KW-1185">Reference proteome</keyword>
<evidence type="ECO:0000256" key="1">
    <source>
        <dbReference type="ARBA" id="ARBA00000085"/>
    </source>
</evidence>
<evidence type="ECO:0000313" key="11">
    <source>
        <dbReference type="EMBL" id="KGA95918.1"/>
    </source>
</evidence>
<keyword evidence="5" id="KW-0547">Nucleotide-binding</keyword>
<dbReference type="InterPro" id="IPR036890">
    <property type="entry name" value="HATPase_C_sf"/>
</dbReference>
<dbReference type="InterPro" id="IPR003661">
    <property type="entry name" value="HisK_dim/P_dom"/>
</dbReference>
<keyword evidence="3" id="KW-0597">Phosphoprotein</keyword>
<keyword evidence="4" id="KW-0808">Transferase</keyword>
<evidence type="ECO:0000313" key="14">
    <source>
        <dbReference type="Proteomes" id="UP000297014"/>
    </source>
</evidence>
<dbReference type="Gene3D" id="1.10.287.130">
    <property type="match status" value="1"/>
</dbReference>
<dbReference type="InterPro" id="IPR004358">
    <property type="entry name" value="Sig_transdc_His_kin-like_C"/>
</dbReference>
<evidence type="ECO:0000256" key="6">
    <source>
        <dbReference type="ARBA" id="ARBA00022777"/>
    </source>
</evidence>
<evidence type="ECO:0000259" key="10">
    <source>
        <dbReference type="PROSITE" id="PS50109"/>
    </source>
</evidence>
<dbReference type="PANTHER" id="PTHR43065">
    <property type="entry name" value="SENSOR HISTIDINE KINASE"/>
    <property type="match status" value="1"/>
</dbReference>
<dbReference type="Gene3D" id="3.30.565.10">
    <property type="entry name" value="Histidine kinase-like ATPase, C-terminal domain"/>
    <property type="match status" value="1"/>
</dbReference>
<organism evidence="11 13">
    <name type="scientific">Alkalihalobacillus alcalophilus ATCC 27647 = CGMCC 1.3604</name>
    <dbReference type="NCBI Taxonomy" id="1218173"/>
    <lineage>
        <taxon>Bacteria</taxon>
        <taxon>Bacillati</taxon>
        <taxon>Bacillota</taxon>
        <taxon>Bacilli</taxon>
        <taxon>Bacillales</taxon>
        <taxon>Bacillaceae</taxon>
        <taxon>Alkalihalobacillus</taxon>
    </lineage>
</organism>
<keyword evidence="8" id="KW-0902">Two-component regulatory system</keyword>
<dbReference type="RefSeq" id="WP_003323417.1">
    <property type="nucleotide sequence ID" value="NZ_ALPT02000093.1"/>
</dbReference>
<dbReference type="SUPFAM" id="SSF47384">
    <property type="entry name" value="Homodimeric domain of signal transducing histidine kinase"/>
    <property type="match status" value="1"/>
</dbReference>
<dbReference type="EC" id="2.7.13.3" evidence="2"/>
<evidence type="ECO:0000256" key="9">
    <source>
        <dbReference type="SAM" id="MobiDB-lite"/>
    </source>
</evidence>
<dbReference type="GO" id="GO:0000155">
    <property type="term" value="F:phosphorelay sensor kinase activity"/>
    <property type="evidence" value="ECO:0007669"/>
    <property type="project" value="InterPro"/>
</dbReference>
<feature type="domain" description="Histidine kinase" evidence="10">
    <location>
        <begin position="168"/>
        <end position="373"/>
    </location>
</feature>
<dbReference type="OrthoDB" id="9815750at2"/>
<evidence type="ECO:0000256" key="8">
    <source>
        <dbReference type="ARBA" id="ARBA00023012"/>
    </source>
</evidence>
<dbReference type="SUPFAM" id="SSF55874">
    <property type="entry name" value="ATPase domain of HSP90 chaperone/DNA topoisomerase II/histidine kinase"/>
    <property type="match status" value="1"/>
</dbReference>
<dbReference type="Pfam" id="PF02518">
    <property type="entry name" value="HATPase_c"/>
    <property type="match status" value="1"/>
</dbReference>
<evidence type="ECO:0000313" key="12">
    <source>
        <dbReference type="EMBL" id="THG89693.1"/>
    </source>
</evidence>
<evidence type="ECO:0000256" key="4">
    <source>
        <dbReference type="ARBA" id="ARBA00022679"/>
    </source>
</evidence>
<evidence type="ECO:0000313" key="13">
    <source>
        <dbReference type="Proteomes" id="UP000002754"/>
    </source>
</evidence>
<comment type="caution">
    <text evidence="11">The sequence shown here is derived from an EMBL/GenBank/DDBJ whole genome shotgun (WGS) entry which is preliminary data.</text>
</comment>
<evidence type="ECO:0000256" key="5">
    <source>
        <dbReference type="ARBA" id="ARBA00022741"/>
    </source>
</evidence>
<comment type="catalytic activity">
    <reaction evidence="1">
        <text>ATP + protein L-histidine = ADP + protein N-phospho-L-histidine.</text>
        <dbReference type="EC" id="2.7.13.3"/>
    </reaction>
</comment>